<protein>
    <recommendedName>
        <fullName evidence="4">Dirigent protein</fullName>
    </recommendedName>
</protein>
<dbReference type="InterPro" id="IPR044859">
    <property type="entry name" value="Allene_oxi_cyc_Dirigent"/>
</dbReference>
<comment type="similarity">
    <text evidence="1 4">Belongs to the plant dirigent protein family.</text>
</comment>
<dbReference type="EMBL" id="NMUH01006191">
    <property type="protein sequence ID" value="MQM14688.1"/>
    <property type="molecule type" value="Genomic_DNA"/>
</dbReference>
<comment type="subunit">
    <text evidence="2 4">Homodimer.</text>
</comment>
<keyword evidence="4" id="KW-0732">Signal</keyword>
<evidence type="ECO:0000256" key="3">
    <source>
        <dbReference type="ARBA" id="ARBA00022525"/>
    </source>
</evidence>
<comment type="function">
    <text evidence="4">Dirigent proteins impart stereoselectivity on the phenoxy radical-coupling reaction, yielding optically active lignans from two molecules of coniferyl alcohol in the biosynthesis of lignans, flavonolignans, and alkaloids and thus plays a central role in plant secondary metabolism.</text>
</comment>
<name>A0A843X443_COLES</name>
<proteinExistence type="inferred from homology"/>
<evidence type="ECO:0000256" key="2">
    <source>
        <dbReference type="ARBA" id="ARBA00011738"/>
    </source>
</evidence>
<dbReference type="Pfam" id="PF03018">
    <property type="entry name" value="Dirigent"/>
    <property type="match status" value="1"/>
</dbReference>
<dbReference type="PANTHER" id="PTHR46442:SF6">
    <property type="entry name" value="DIRIGENT PROTEIN 5"/>
    <property type="match status" value="1"/>
</dbReference>
<comment type="caution">
    <text evidence="5">The sequence shown here is derived from an EMBL/GenBank/DDBJ whole genome shotgun (WGS) entry which is preliminary data.</text>
</comment>
<reference evidence="5" key="1">
    <citation type="submission" date="2017-07" db="EMBL/GenBank/DDBJ databases">
        <title>Taro Niue Genome Assembly and Annotation.</title>
        <authorList>
            <person name="Atibalentja N."/>
            <person name="Keating K."/>
            <person name="Fields C.J."/>
        </authorList>
    </citation>
    <scope>NUCLEOTIDE SEQUENCE</scope>
    <source>
        <strain evidence="5">Niue_2</strain>
        <tissue evidence="5">Leaf</tissue>
    </source>
</reference>
<dbReference type="GO" id="GO:0009699">
    <property type="term" value="P:phenylpropanoid biosynthetic process"/>
    <property type="evidence" value="ECO:0007669"/>
    <property type="project" value="UniProtKB-ARBA"/>
</dbReference>
<evidence type="ECO:0000256" key="1">
    <source>
        <dbReference type="ARBA" id="ARBA00010746"/>
    </source>
</evidence>
<dbReference type="AlphaFoldDB" id="A0A843X443"/>
<evidence type="ECO:0000313" key="5">
    <source>
        <dbReference type="EMBL" id="MQM14688.1"/>
    </source>
</evidence>
<keyword evidence="3 4" id="KW-0964">Secreted</keyword>
<organism evidence="5 6">
    <name type="scientific">Colocasia esculenta</name>
    <name type="common">Wild taro</name>
    <name type="synonym">Arum esculentum</name>
    <dbReference type="NCBI Taxonomy" id="4460"/>
    <lineage>
        <taxon>Eukaryota</taxon>
        <taxon>Viridiplantae</taxon>
        <taxon>Streptophyta</taxon>
        <taxon>Embryophyta</taxon>
        <taxon>Tracheophyta</taxon>
        <taxon>Spermatophyta</taxon>
        <taxon>Magnoliopsida</taxon>
        <taxon>Liliopsida</taxon>
        <taxon>Araceae</taxon>
        <taxon>Aroideae</taxon>
        <taxon>Colocasieae</taxon>
        <taxon>Colocasia</taxon>
    </lineage>
</organism>
<evidence type="ECO:0000256" key="4">
    <source>
        <dbReference type="RuleBase" id="RU363099"/>
    </source>
</evidence>
<gene>
    <name evidence="5" type="ORF">Taro_047622</name>
</gene>
<dbReference type="PANTHER" id="PTHR46442">
    <property type="entry name" value="DIRIGENT PROTEIN"/>
    <property type="match status" value="1"/>
</dbReference>
<sequence length="178" mass="19746">MEQACCPLLLLLLLVSPGLALAVKDAKPCRRLILYYHDVMFDGANVANATAATVANATALGNFQFGRLVVFDDPVTADEDLRSPPVARAQGFYFYNMKSDYNAWFAYTLVFNSSEHRGTINLMGADLMMEKTRDVSVVGGTGDFFMARGVATFRTEAVEGAAYFRLQMDVKLYECHRE</sequence>
<evidence type="ECO:0000313" key="6">
    <source>
        <dbReference type="Proteomes" id="UP000652761"/>
    </source>
</evidence>
<dbReference type="Proteomes" id="UP000652761">
    <property type="component" value="Unassembled WGS sequence"/>
</dbReference>
<keyword evidence="4" id="KW-0052">Apoplast</keyword>
<dbReference type="InterPro" id="IPR004265">
    <property type="entry name" value="Dirigent"/>
</dbReference>
<keyword evidence="6" id="KW-1185">Reference proteome</keyword>
<dbReference type="OrthoDB" id="674745at2759"/>
<dbReference type="GO" id="GO:0048046">
    <property type="term" value="C:apoplast"/>
    <property type="evidence" value="ECO:0007669"/>
    <property type="project" value="UniProtKB-SubCell"/>
</dbReference>
<feature type="chain" id="PRO_5033098746" description="Dirigent protein" evidence="4">
    <location>
        <begin position="21"/>
        <end position="178"/>
    </location>
</feature>
<accession>A0A843X443</accession>
<dbReference type="Gene3D" id="2.40.480.10">
    <property type="entry name" value="Allene oxide cyclase-like"/>
    <property type="match status" value="1"/>
</dbReference>
<feature type="signal peptide" evidence="4">
    <location>
        <begin position="1"/>
        <end position="20"/>
    </location>
</feature>
<comment type="subcellular location">
    <subcellularLocation>
        <location evidence="4">Secreted</location>
        <location evidence="4">Extracellular space</location>
        <location evidence="4">Apoplast</location>
    </subcellularLocation>
</comment>